<dbReference type="EMBL" id="BTGU01000063">
    <property type="protein sequence ID" value="GMN56475.1"/>
    <property type="molecule type" value="Genomic_DNA"/>
</dbReference>
<dbReference type="Proteomes" id="UP001187192">
    <property type="component" value="Unassembled WGS sequence"/>
</dbReference>
<evidence type="ECO:0000313" key="2">
    <source>
        <dbReference type="Proteomes" id="UP001187192"/>
    </source>
</evidence>
<accession>A0AA88AQ55</accession>
<evidence type="ECO:0000313" key="1">
    <source>
        <dbReference type="EMBL" id="GMN56475.1"/>
    </source>
</evidence>
<gene>
    <name evidence="1" type="ORF">TIFTF001_025596</name>
</gene>
<keyword evidence="2" id="KW-1185">Reference proteome</keyword>
<dbReference type="AlphaFoldDB" id="A0AA88AQ55"/>
<protein>
    <submittedName>
        <fullName evidence="1">Uncharacterized protein</fullName>
    </submittedName>
</protein>
<name>A0AA88AQ55_FICCA</name>
<reference evidence="1" key="1">
    <citation type="submission" date="2023-07" db="EMBL/GenBank/DDBJ databases">
        <title>draft genome sequence of fig (Ficus carica).</title>
        <authorList>
            <person name="Takahashi T."/>
            <person name="Nishimura K."/>
        </authorList>
    </citation>
    <scope>NUCLEOTIDE SEQUENCE</scope>
</reference>
<proteinExistence type="predicted"/>
<organism evidence="1 2">
    <name type="scientific">Ficus carica</name>
    <name type="common">Common fig</name>
    <dbReference type="NCBI Taxonomy" id="3494"/>
    <lineage>
        <taxon>Eukaryota</taxon>
        <taxon>Viridiplantae</taxon>
        <taxon>Streptophyta</taxon>
        <taxon>Embryophyta</taxon>
        <taxon>Tracheophyta</taxon>
        <taxon>Spermatophyta</taxon>
        <taxon>Magnoliopsida</taxon>
        <taxon>eudicotyledons</taxon>
        <taxon>Gunneridae</taxon>
        <taxon>Pentapetalae</taxon>
        <taxon>rosids</taxon>
        <taxon>fabids</taxon>
        <taxon>Rosales</taxon>
        <taxon>Moraceae</taxon>
        <taxon>Ficeae</taxon>
        <taxon>Ficus</taxon>
    </lineage>
</organism>
<comment type="caution">
    <text evidence="1">The sequence shown here is derived from an EMBL/GenBank/DDBJ whole genome shotgun (WGS) entry which is preliminary data.</text>
</comment>
<sequence>MVVIWQLESGLKKELREMLPIIVYKESFSVRDTHWLATHTTCPLCRLSLLSSAKSPTELSNIQVEVGNSQGPSVAENDGEASLQQSSQPCEQFAELRARDARVPHNTAEENVGRSHSVDCEREQLEFKGQAINAVADEFLGSLTGGVHRESNGRKSQESDRCIMHATPKARHNNEKKNVYFQIAFGYVLEKV</sequence>